<dbReference type="AlphaFoldDB" id="A0A6A8MAQ2"/>
<reference evidence="6" key="1">
    <citation type="submission" date="2019-09" db="EMBL/GenBank/DDBJ databases">
        <title>In-depth cultivation of the pig gut microbiome towards novel bacterial diversity and tailored functional studies.</title>
        <authorList>
            <person name="Wylensek D."/>
            <person name="Hitch T.C.A."/>
            <person name="Clavel T."/>
        </authorList>
    </citation>
    <scope>NUCLEOTIDE SEQUENCE</scope>
    <source>
        <strain evidence="6">RF-744-FAT-WT-3</strain>
    </source>
</reference>
<dbReference type="PANTHER" id="PTHR43179:SF12">
    <property type="entry name" value="GALACTOFURANOSYLTRANSFERASE GLFT2"/>
    <property type="match status" value="1"/>
</dbReference>
<dbReference type="Gene3D" id="3.90.550.10">
    <property type="entry name" value="Spore Coat Polysaccharide Biosynthesis Protein SpsA, Chain A"/>
    <property type="match status" value="1"/>
</dbReference>
<comment type="pathway">
    <text evidence="1">Cell wall biogenesis; cell wall polysaccharide biosynthesis.</text>
</comment>
<evidence type="ECO:0000256" key="2">
    <source>
        <dbReference type="ARBA" id="ARBA00006739"/>
    </source>
</evidence>
<organism evidence="6">
    <name type="scientific">Baileyella intestinalis</name>
    <dbReference type="NCBI Taxonomy" id="2606709"/>
    <lineage>
        <taxon>Bacteria</taxon>
        <taxon>Bacillati</taxon>
        <taxon>Bacillota</taxon>
        <taxon>Clostridia</taxon>
        <taxon>Peptostreptococcales</taxon>
        <taxon>Anaerovoracaceae</taxon>
        <taxon>Baileyella</taxon>
    </lineage>
</organism>
<dbReference type="SUPFAM" id="SSF53448">
    <property type="entry name" value="Nucleotide-diphospho-sugar transferases"/>
    <property type="match status" value="1"/>
</dbReference>
<evidence type="ECO:0000256" key="4">
    <source>
        <dbReference type="ARBA" id="ARBA00022679"/>
    </source>
</evidence>
<evidence type="ECO:0000259" key="5">
    <source>
        <dbReference type="Pfam" id="PF00535"/>
    </source>
</evidence>
<evidence type="ECO:0000256" key="1">
    <source>
        <dbReference type="ARBA" id="ARBA00004776"/>
    </source>
</evidence>
<feature type="domain" description="Glycosyltransferase 2-like" evidence="5">
    <location>
        <begin position="8"/>
        <end position="177"/>
    </location>
</feature>
<keyword evidence="4 6" id="KW-0808">Transferase</keyword>
<protein>
    <submittedName>
        <fullName evidence="6">Glycosyltransferase family 2 protein</fullName>
    </submittedName>
</protein>
<dbReference type="CDD" id="cd04186">
    <property type="entry name" value="GT_2_like_c"/>
    <property type="match status" value="1"/>
</dbReference>
<dbReference type="InterPro" id="IPR001173">
    <property type="entry name" value="Glyco_trans_2-like"/>
</dbReference>
<comment type="caution">
    <text evidence="6">The sequence shown here is derived from an EMBL/GenBank/DDBJ whole genome shotgun (WGS) entry which is preliminary data.</text>
</comment>
<sequence>MGKVKLAVILVDYNGLEDTIECIESIEKSTVQSQIVVVDNASEENEAETISHKFPDVKTIRSKMNGGFSAGNNLGIRWALEQGYEYIALLNNDTVIAPNMFELLCQYASDTSVSAPKMLYYSNPETIWYGGGKINRKTGNAEHYYMNQVDPGDKTVRKCDFATGCCIMIPASVFRKVGLLDERFFMYCEDSEFCLRLKENGIGINYVPTAKLWHKVSQSTGGDESAFSIYYMTRNRILYIKDHEKEFGPTALAYTVVTRIIRMIQMIVKGKTEWRAFQKGIHDGLVGVSGKTAL</sequence>
<dbReference type="PANTHER" id="PTHR43179">
    <property type="entry name" value="RHAMNOSYLTRANSFERASE WBBL"/>
    <property type="match status" value="1"/>
</dbReference>
<evidence type="ECO:0000313" key="6">
    <source>
        <dbReference type="EMBL" id="MST68934.1"/>
    </source>
</evidence>
<keyword evidence="3" id="KW-0328">Glycosyltransferase</keyword>
<evidence type="ECO:0000256" key="3">
    <source>
        <dbReference type="ARBA" id="ARBA00022676"/>
    </source>
</evidence>
<dbReference type="InterPro" id="IPR029044">
    <property type="entry name" value="Nucleotide-diphossugar_trans"/>
</dbReference>
<dbReference type="Pfam" id="PF00535">
    <property type="entry name" value="Glycos_transf_2"/>
    <property type="match status" value="1"/>
</dbReference>
<dbReference type="RefSeq" id="WP_154572398.1">
    <property type="nucleotide sequence ID" value="NZ_VUNB01000003.1"/>
</dbReference>
<gene>
    <name evidence="6" type="ORF">FYJ66_04915</name>
</gene>
<accession>A0A6A8MAQ2</accession>
<dbReference type="EMBL" id="VUNB01000003">
    <property type="protein sequence ID" value="MST68934.1"/>
    <property type="molecule type" value="Genomic_DNA"/>
</dbReference>
<dbReference type="GO" id="GO:0016757">
    <property type="term" value="F:glycosyltransferase activity"/>
    <property type="evidence" value="ECO:0007669"/>
    <property type="project" value="UniProtKB-KW"/>
</dbReference>
<name>A0A6A8MAQ2_9FIRM</name>
<comment type="similarity">
    <text evidence="2">Belongs to the glycosyltransferase 2 family.</text>
</comment>
<proteinExistence type="inferred from homology"/>